<feature type="compositionally biased region" description="Acidic residues" evidence="1">
    <location>
        <begin position="9"/>
        <end position="24"/>
    </location>
</feature>
<evidence type="ECO:0000313" key="2">
    <source>
        <dbReference type="EMBL" id="QDS70226.1"/>
    </source>
</evidence>
<dbReference type="OrthoDB" id="3903267at2759"/>
<evidence type="ECO:0000313" key="3">
    <source>
        <dbReference type="Proteomes" id="UP000316270"/>
    </source>
</evidence>
<dbReference type="Proteomes" id="UP000316270">
    <property type="component" value="Chromosome 4"/>
</dbReference>
<proteinExistence type="predicted"/>
<dbReference type="AlphaFoldDB" id="A0A517L3M3"/>
<feature type="compositionally biased region" description="Low complexity" evidence="1">
    <location>
        <begin position="255"/>
        <end position="266"/>
    </location>
</feature>
<evidence type="ECO:0000256" key="1">
    <source>
        <dbReference type="SAM" id="MobiDB-lite"/>
    </source>
</evidence>
<reference evidence="2 3" key="1">
    <citation type="submission" date="2019-07" db="EMBL/GenBank/DDBJ databases">
        <title>Finished genome of Venturia effusa.</title>
        <authorList>
            <person name="Young C.A."/>
            <person name="Cox M.P."/>
            <person name="Ganley A.R.D."/>
            <person name="David W.J."/>
        </authorList>
    </citation>
    <scope>NUCLEOTIDE SEQUENCE [LARGE SCALE GENOMIC DNA]</scope>
    <source>
        <strain evidence="3">albino</strain>
    </source>
</reference>
<feature type="region of interest" description="Disordered" evidence="1">
    <location>
        <begin position="1"/>
        <end position="45"/>
    </location>
</feature>
<name>A0A517L3M3_9PEZI</name>
<feature type="compositionally biased region" description="Polar residues" evidence="1">
    <location>
        <begin position="112"/>
        <end position="129"/>
    </location>
</feature>
<feature type="compositionally biased region" description="Basic residues" evidence="1">
    <location>
        <begin position="213"/>
        <end position="223"/>
    </location>
</feature>
<protein>
    <submittedName>
        <fullName evidence="2">Uncharacterized protein</fullName>
    </submittedName>
</protein>
<feature type="region of interest" description="Disordered" evidence="1">
    <location>
        <begin position="112"/>
        <end position="272"/>
    </location>
</feature>
<keyword evidence="3" id="KW-1185">Reference proteome</keyword>
<feature type="compositionally biased region" description="Basic and acidic residues" evidence="1">
    <location>
        <begin position="163"/>
        <end position="174"/>
    </location>
</feature>
<accession>A0A517L3M3</accession>
<feature type="region of interest" description="Disordered" evidence="1">
    <location>
        <begin position="445"/>
        <end position="469"/>
    </location>
</feature>
<dbReference type="EMBL" id="CP042188">
    <property type="protein sequence ID" value="QDS70226.1"/>
    <property type="molecule type" value="Genomic_DNA"/>
</dbReference>
<gene>
    <name evidence="2" type="ORF">FKW77_007101</name>
</gene>
<sequence>MSQRATDPQTDEDFETDTELETDTEPQTPATNAHARAVANRPKTRQIQRWNDAILARIFAAFRKHCSEMGLDWKPALEAAIKDVIDVECTVDALAQQLVKRAAKFDNDQIANGSVQSKSTPSKTRTPAQTKPLRTAEKKASNSKVMSRATKPSRKSVATPATLKRDIARAKKATDLNNSARKRAKADQEPITPVTPSRTHEESDSEYVESHGKTSKKRVRRAVTKVALETGRKKASKQLSNFESDFEDETIGTPSKKSSSKGGSSSAVKNSGLERATVQPAFARKAFPAATATVEVVQPVEQPEFDEDDRDEKPNIWKIPRTPAHEMDFLPHAIAPYEGSSRHDSFNDSPPWPQEYDGNSMGDLSYPDILSYGQSLDSDNSFGDLLGGDYQPATYYDHFGPSNLGVSTGGSYGMVPSATEFTNTSQDSDHQSMLHKPSKVYYDTPSLEARRSRDSGGLTHGNNDHNPASFYQARDLSFSTNDGEEARSFGEFLSGQNRSSFFDGSSESIGDHDYYSHIDSHNFEYC</sequence>
<feature type="compositionally biased region" description="Basic and acidic residues" evidence="1">
    <location>
        <begin position="198"/>
        <end position="212"/>
    </location>
</feature>
<organism evidence="2 3">
    <name type="scientific">Venturia effusa</name>
    <dbReference type="NCBI Taxonomy" id="50376"/>
    <lineage>
        <taxon>Eukaryota</taxon>
        <taxon>Fungi</taxon>
        <taxon>Dikarya</taxon>
        <taxon>Ascomycota</taxon>
        <taxon>Pezizomycotina</taxon>
        <taxon>Dothideomycetes</taxon>
        <taxon>Pleosporomycetidae</taxon>
        <taxon>Venturiales</taxon>
        <taxon>Venturiaceae</taxon>
        <taxon>Venturia</taxon>
    </lineage>
</organism>